<evidence type="ECO:0000259" key="2">
    <source>
        <dbReference type="Pfam" id="PF25438"/>
    </source>
</evidence>
<comment type="caution">
    <text evidence="3">The sequence shown here is derived from an EMBL/GenBank/DDBJ whole genome shotgun (WGS) entry which is preliminary data.</text>
</comment>
<dbReference type="OrthoDB" id="5377599at2759"/>
<proteinExistence type="predicted"/>
<evidence type="ECO:0000313" key="3">
    <source>
        <dbReference type="EMBL" id="KAF3287601.1"/>
    </source>
</evidence>
<feature type="region of interest" description="Disordered" evidence="1">
    <location>
        <begin position="181"/>
        <end position="211"/>
    </location>
</feature>
<organism evidence="3 4">
    <name type="scientific">Orbilia oligospora</name>
    <name type="common">Nematode-trapping fungus</name>
    <name type="synonym">Arthrobotrys oligospora</name>
    <dbReference type="NCBI Taxonomy" id="2813651"/>
    <lineage>
        <taxon>Eukaryota</taxon>
        <taxon>Fungi</taxon>
        <taxon>Dikarya</taxon>
        <taxon>Ascomycota</taxon>
        <taxon>Pezizomycotina</taxon>
        <taxon>Orbiliomycetes</taxon>
        <taxon>Orbiliales</taxon>
        <taxon>Orbiliaceae</taxon>
        <taxon>Orbilia</taxon>
    </lineage>
</organism>
<feature type="domain" description="DUF7896" evidence="2">
    <location>
        <begin position="368"/>
        <end position="429"/>
    </location>
</feature>
<feature type="region of interest" description="Disordered" evidence="1">
    <location>
        <begin position="283"/>
        <end position="324"/>
    </location>
</feature>
<dbReference type="AlphaFoldDB" id="A0A7C8RNF7"/>
<dbReference type="PANTHER" id="PTHR42031">
    <property type="entry name" value="KEY LIME PATHOGENICITY PROTEIN"/>
    <property type="match status" value="1"/>
</dbReference>
<feature type="region of interest" description="Disordered" evidence="1">
    <location>
        <begin position="458"/>
        <end position="502"/>
    </location>
</feature>
<dbReference type="EMBL" id="JAABOJ010000004">
    <property type="protein sequence ID" value="KAF3287602.1"/>
    <property type="molecule type" value="Genomic_DNA"/>
</dbReference>
<evidence type="ECO:0000313" key="4">
    <source>
        <dbReference type="Proteomes" id="UP000474640"/>
    </source>
</evidence>
<protein>
    <recommendedName>
        <fullName evidence="2">DUF7896 domain-containing protein</fullName>
    </recommendedName>
</protein>
<feature type="compositionally biased region" description="Polar residues" evidence="1">
    <location>
        <begin position="295"/>
        <end position="313"/>
    </location>
</feature>
<sequence>MEATSTRSPHDPVRQQFLRHLHWYLGQITNEMIQEAGENYDRKKRNDKFFNSLKFLADYVVKFNDGQEKGRETPAAVPRPSATGIHTGLRTFIPNSSLHTQQQQQQQQQSIAAEGRPQISVPPQQSELAGLSHASLPRDRSFSEAQVLPAVHNSLVGNTNRSSVSPTSAFEAAFSSMHSLQGSRVQSSESVPTVGSISPSQPPSNANTIRNNMNTSINQKNVPSAQQSKPTTNFGFVAPPRMTPASVTPLQKAAISTTAEIEASLAVVNDFLVPPRDTTASQHTAAMAIRPPSSRPTSITGLNATDASDNNASQGRKRKRQKKQWCTICNDHKEGFRGPHELARHINIQHQTKKTVFIVYDDSPGGDMFKNCKHCSRRKIYGQDYNAACHLRRAHFNKRLKTDTPEEREFKQLHPDFPPMEELRPWLRKCLVDVSKLKDGKYIDNQDEAILKVEPAVKAEDLTSSDQDKDQEMTDDEPLQPVGPATPPPDSEVESEAIRPSMNDPMTHDNFFDFDFSEFRFQQPDFIFNSPPLAQPSAVPRTNNLNTIFARQMQSMGISPDQILSEKVPDFMGIESNMFAPFGLPEFPNNNVEALGIEGSFEDFDIDQFLQGLSGSRVQTYLRAKGLSEIHVSFSSVRTIINNYDFVCAFDKTSSHLHNIFFYFNLLDLIN</sequence>
<name>A0A7C8RNF7_ORBOL</name>
<dbReference type="PANTHER" id="PTHR42031:SF1">
    <property type="entry name" value="KEY LIME PATHOGENICITY PROTEIN"/>
    <property type="match status" value="1"/>
</dbReference>
<reference evidence="3 4" key="1">
    <citation type="submission" date="2020-01" db="EMBL/GenBank/DDBJ databases">
        <authorList>
            <person name="Palmer J.M."/>
        </authorList>
    </citation>
    <scope>NUCLEOTIDE SEQUENCE [LARGE SCALE GENOMIC DNA]</scope>
    <source>
        <strain evidence="3 4">TWF970</strain>
    </source>
</reference>
<dbReference type="InterPro" id="IPR057218">
    <property type="entry name" value="DUF7896"/>
</dbReference>
<dbReference type="EMBL" id="JAABOJ010000004">
    <property type="protein sequence ID" value="KAF3287601.1"/>
    <property type="molecule type" value="Genomic_DNA"/>
</dbReference>
<feature type="compositionally biased region" description="Basic and acidic residues" evidence="1">
    <location>
        <begin position="458"/>
        <end position="472"/>
    </location>
</feature>
<feature type="region of interest" description="Disordered" evidence="1">
    <location>
        <begin position="97"/>
        <end position="123"/>
    </location>
</feature>
<dbReference type="Proteomes" id="UP000474640">
    <property type="component" value="Unassembled WGS sequence"/>
</dbReference>
<evidence type="ECO:0000256" key="1">
    <source>
        <dbReference type="SAM" id="MobiDB-lite"/>
    </source>
</evidence>
<gene>
    <name evidence="3" type="ORF">TWF970_007315</name>
</gene>
<accession>A0A7C8RNF7</accession>
<dbReference type="Pfam" id="PF25438">
    <property type="entry name" value="DUF7896"/>
    <property type="match status" value="1"/>
</dbReference>